<keyword evidence="7" id="KW-0472">Membrane</keyword>
<evidence type="ECO:0000259" key="10">
    <source>
        <dbReference type="Pfam" id="PF04136"/>
    </source>
</evidence>
<evidence type="ECO:0000256" key="8">
    <source>
        <dbReference type="ARBA" id="ARBA00031339"/>
    </source>
</evidence>
<name>A0ABR3PV79_9TREE</name>
<feature type="region of interest" description="Disordered" evidence="9">
    <location>
        <begin position="72"/>
        <end position="130"/>
    </location>
</feature>
<protein>
    <recommendedName>
        <fullName evidence="3">Conserved oligomeric Golgi complex subunit 3</fullName>
    </recommendedName>
    <alternativeName>
        <fullName evidence="8">Component of oligomeric Golgi complex 3</fullName>
    </alternativeName>
</protein>
<evidence type="ECO:0000259" key="11">
    <source>
        <dbReference type="Pfam" id="PF20671"/>
    </source>
</evidence>
<keyword evidence="4" id="KW-0813">Transport</keyword>
<dbReference type="InterPro" id="IPR048685">
    <property type="entry name" value="COG3_C"/>
</dbReference>
<keyword evidence="5" id="KW-0653">Protein transport</keyword>
<evidence type="ECO:0000256" key="2">
    <source>
        <dbReference type="ARBA" id="ARBA00009936"/>
    </source>
</evidence>
<dbReference type="PANTHER" id="PTHR13302:SF8">
    <property type="entry name" value="CONSERVED OLIGOMERIC GOLGI COMPLEX SUBUNIT 3"/>
    <property type="match status" value="1"/>
</dbReference>
<feature type="compositionally biased region" description="Low complexity" evidence="9">
    <location>
        <begin position="20"/>
        <end position="33"/>
    </location>
</feature>
<dbReference type="Proteomes" id="UP001565368">
    <property type="component" value="Unassembled WGS sequence"/>
</dbReference>
<reference evidence="12 13" key="1">
    <citation type="submission" date="2023-08" db="EMBL/GenBank/DDBJ databases">
        <title>Annotated Genome Sequence of Vanrija albida AlHP1.</title>
        <authorList>
            <person name="Herzog R."/>
        </authorList>
    </citation>
    <scope>NUCLEOTIDE SEQUENCE [LARGE SCALE GENOMIC DNA]</scope>
    <source>
        <strain evidence="12 13">AlHP1</strain>
    </source>
</reference>
<evidence type="ECO:0000256" key="6">
    <source>
        <dbReference type="ARBA" id="ARBA00023034"/>
    </source>
</evidence>
<proteinExistence type="inferred from homology"/>
<comment type="subcellular location">
    <subcellularLocation>
        <location evidence="1">Golgi apparatus membrane</location>
        <topology evidence="1">Peripheral membrane protein</topology>
    </subcellularLocation>
</comment>
<comment type="caution">
    <text evidence="12">The sequence shown here is derived from an EMBL/GenBank/DDBJ whole genome shotgun (WGS) entry which is preliminary data.</text>
</comment>
<dbReference type="InterPro" id="IPR048320">
    <property type="entry name" value="COG3_N"/>
</dbReference>
<feature type="domain" description="Conserved oligomeric Golgi complex subunit 3 N-terminal" evidence="10">
    <location>
        <begin position="168"/>
        <end position="311"/>
    </location>
</feature>
<evidence type="ECO:0000313" key="12">
    <source>
        <dbReference type="EMBL" id="KAL1406333.1"/>
    </source>
</evidence>
<accession>A0ABR3PV79</accession>
<dbReference type="RefSeq" id="XP_069206277.1">
    <property type="nucleotide sequence ID" value="XM_069356436.1"/>
</dbReference>
<evidence type="ECO:0000256" key="3">
    <source>
        <dbReference type="ARBA" id="ARBA00020976"/>
    </source>
</evidence>
<sequence>MSRPTTPGGFNLRRTPLPMASGGRASGESSRASTPLAPNRVISLEEWESRAPLSDDQVHSIASVKERFGERPIPEKFLNESSSAAVAGSPRPETPTRNKHFGNVVHSRSGSANAIPSLPASPGPGPSGLSRADPLHPSSIITPQQFHEHFAALTLSAEHEQDSLYREHLTEISGLRDKCDGLIQLLEDGEGEVVDMLKALEYVEERSESLRGACEDLLEEQTHLLTHTSQLAHRLSYFTFLETAQRMLNNPGNDLVLSPDFLPMVRRLDECISYLGEHRDFKDAELYLIRYQQCMTRSMQLIRLHFVGTIKALGMDIGRRLLDKGLSETTTRGLLYARFTSLSASLRPLLSELEQRVLTNKDDLPQILADCHAAFVSTRQALMSPRVAEEIAQLDPARSELVDLTRSGCYYLKQTCLEEFTLFKQFFLSGEAQLYGYLESLCDHLYDHIRPRILHEPSLTVLQEVCTVLQGLMVPDFSEDEDPDEAIVLSPDSGPFESSPLADREDYFGPYSPSATIRSLHRNSSLSLATKASPAISKRRRKPLARLHTEYLLKMVLQDAQARLVFRAQALIQADVQYYSPKPTDLDYPDKLKSTAPGPLVRREVAISLDVEDDDEPAFLSLPPPESQETWYPTLRVTLWVLSCLYTYIDGTVFADLAQEAVGTCRKSLSTAADQIGAKKDHAVDAKLFLVRHLLILKEMTAGLDLGRASKQYEWAGVTDFLRSLLENATSFLGYGRSQSVRGEFAPDAKVDLDRELKRACEDLISQCTAAATSPLRGFLDRCNAYAAAKGGNSADLPKQDWATPRAVTEVHDEFRKTAEQELARWRGELMLYLQDEETVRVLIPPAQGSIVDVYRQFHDLIRSEYDFGTAAALSTPSAIANQLEGATKA</sequence>
<evidence type="ECO:0000256" key="9">
    <source>
        <dbReference type="SAM" id="MobiDB-lite"/>
    </source>
</evidence>
<gene>
    <name evidence="12" type="primary">COG3</name>
    <name evidence="12" type="ORF">Q8F55_008032</name>
</gene>
<evidence type="ECO:0000256" key="7">
    <source>
        <dbReference type="ARBA" id="ARBA00023136"/>
    </source>
</evidence>
<evidence type="ECO:0000256" key="4">
    <source>
        <dbReference type="ARBA" id="ARBA00022448"/>
    </source>
</evidence>
<feature type="region of interest" description="Disordered" evidence="9">
    <location>
        <begin position="1"/>
        <end position="38"/>
    </location>
</feature>
<evidence type="ECO:0000256" key="5">
    <source>
        <dbReference type="ARBA" id="ARBA00022927"/>
    </source>
</evidence>
<keyword evidence="13" id="KW-1185">Reference proteome</keyword>
<feature type="domain" description="Conserved oligomeric Golgi complex subunit 3 C-terminal" evidence="11">
    <location>
        <begin position="334"/>
        <end position="713"/>
    </location>
</feature>
<evidence type="ECO:0000313" key="13">
    <source>
        <dbReference type="Proteomes" id="UP001565368"/>
    </source>
</evidence>
<dbReference type="GeneID" id="95989075"/>
<organism evidence="12 13">
    <name type="scientific">Vanrija albida</name>
    <dbReference type="NCBI Taxonomy" id="181172"/>
    <lineage>
        <taxon>Eukaryota</taxon>
        <taxon>Fungi</taxon>
        <taxon>Dikarya</taxon>
        <taxon>Basidiomycota</taxon>
        <taxon>Agaricomycotina</taxon>
        <taxon>Tremellomycetes</taxon>
        <taxon>Trichosporonales</taxon>
        <taxon>Trichosporonaceae</taxon>
        <taxon>Vanrija</taxon>
    </lineage>
</organism>
<dbReference type="PANTHER" id="PTHR13302">
    <property type="entry name" value="CONSERVED OLIGOMERIC GOLGI COMPLEX COMPONENT 3"/>
    <property type="match status" value="1"/>
</dbReference>
<dbReference type="EMBL" id="JBBXJM010000006">
    <property type="protein sequence ID" value="KAL1406333.1"/>
    <property type="molecule type" value="Genomic_DNA"/>
</dbReference>
<dbReference type="Pfam" id="PF20671">
    <property type="entry name" value="COG3_C"/>
    <property type="match status" value="1"/>
</dbReference>
<dbReference type="Pfam" id="PF04136">
    <property type="entry name" value="COG3_N"/>
    <property type="match status" value="1"/>
</dbReference>
<dbReference type="InterPro" id="IPR007265">
    <property type="entry name" value="COG_su3"/>
</dbReference>
<comment type="similarity">
    <text evidence="2">Belongs to the COG3 family.</text>
</comment>
<evidence type="ECO:0000256" key="1">
    <source>
        <dbReference type="ARBA" id="ARBA00004395"/>
    </source>
</evidence>
<keyword evidence="6" id="KW-0333">Golgi apparatus</keyword>